<feature type="domain" description="Glycosyl transferase family 1" evidence="1">
    <location>
        <begin position="171"/>
        <end position="324"/>
    </location>
</feature>
<dbReference type="SUPFAM" id="SSF53756">
    <property type="entry name" value="UDP-Glycosyltransferase/glycogen phosphorylase"/>
    <property type="match status" value="1"/>
</dbReference>
<gene>
    <name evidence="3" type="ORF">E4N74_10710</name>
</gene>
<protein>
    <submittedName>
        <fullName evidence="3">Glycosyltransferase</fullName>
    </submittedName>
</protein>
<dbReference type="GO" id="GO:0016757">
    <property type="term" value="F:glycosyltransferase activity"/>
    <property type="evidence" value="ECO:0007669"/>
    <property type="project" value="InterPro"/>
</dbReference>
<accession>A0AAE9MWL2</accession>
<dbReference type="InterPro" id="IPR028098">
    <property type="entry name" value="Glyco_trans_4-like_N"/>
</dbReference>
<dbReference type="Gene3D" id="3.40.50.2000">
    <property type="entry name" value="Glycogen Phosphorylase B"/>
    <property type="match status" value="2"/>
</dbReference>
<dbReference type="Pfam" id="PF00534">
    <property type="entry name" value="Glycos_transf_1"/>
    <property type="match status" value="1"/>
</dbReference>
<evidence type="ECO:0000259" key="2">
    <source>
        <dbReference type="Pfam" id="PF13439"/>
    </source>
</evidence>
<evidence type="ECO:0000313" key="3">
    <source>
        <dbReference type="EMBL" id="UTY34418.1"/>
    </source>
</evidence>
<dbReference type="InterPro" id="IPR050194">
    <property type="entry name" value="Glycosyltransferase_grp1"/>
</dbReference>
<dbReference type="Proteomes" id="UP001058682">
    <property type="component" value="Chromosome"/>
</dbReference>
<dbReference type="EMBL" id="CP038804">
    <property type="protein sequence ID" value="UTY34418.1"/>
    <property type="molecule type" value="Genomic_DNA"/>
</dbReference>
<sequence length="363" mass="41421">MTARRLVRGLINMGCNVRVISTGKAEDNKFTVNELKFPIVDKIIKSQGMMFAMPDEDALYEAIEWADLVHFVMPFFLSVKGLKIAQKLNKPHTAAFHVQPQNITYSVGLGKSKLVNDFLYHLMKNTFYKYFRHIHCPSVFIANQLKEHGYTAETHVISNGVADHFTYKKTDKPKEFENKFVILMIGRLSKEKRQEILIQAAGKSKHAENIQLIFAGKGPQKRKYEKLSRHLKNKPIFTFCTQDELIEIISYSDLYVHTADAEIEAISCIEAFSCGLVPIIANSVQSATPQFALDERSLFIAGSADNLAEKIDYWLDNSEERKKQEIKYAEYGKEFAHEACLQKMILMFEKEMQDSTEGALSIA</sequence>
<feature type="domain" description="Glycosyltransferase subfamily 4-like N-terminal" evidence="2">
    <location>
        <begin position="3"/>
        <end position="161"/>
    </location>
</feature>
<evidence type="ECO:0000313" key="4">
    <source>
        <dbReference type="Proteomes" id="UP001058682"/>
    </source>
</evidence>
<reference evidence="3" key="1">
    <citation type="submission" date="2019-04" db="EMBL/GenBank/DDBJ databases">
        <title>Whole genome sequencing of oral phylogroup 2 treponemes.</title>
        <authorList>
            <person name="Chan Y."/>
            <person name="Zeng H.H."/>
            <person name="Yu X.L."/>
            <person name="Leung W.K."/>
            <person name="Watt R.M."/>
        </authorList>
    </citation>
    <scope>NUCLEOTIDE SEQUENCE</scope>
    <source>
        <strain evidence="3">OMZ 835</strain>
    </source>
</reference>
<dbReference type="PANTHER" id="PTHR45947:SF3">
    <property type="entry name" value="SULFOQUINOVOSYL TRANSFERASE SQD2"/>
    <property type="match status" value="1"/>
</dbReference>
<dbReference type="PANTHER" id="PTHR45947">
    <property type="entry name" value="SULFOQUINOVOSYL TRANSFERASE SQD2"/>
    <property type="match status" value="1"/>
</dbReference>
<organism evidence="3 4">
    <name type="scientific">Treponema putidum</name>
    <dbReference type="NCBI Taxonomy" id="221027"/>
    <lineage>
        <taxon>Bacteria</taxon>
        <taxon>Pseudomonadati</taxon>
        <taxon>Spirochaetota</taxon>
        <taxon>Spirochaetia</taxon>
        <taxon>Spirochaetales</taxon>
        <taxon>Treponemataceae</taxon>
        <taxon>Treponema</taxon>
    </lineage>
</organism>
<proteinExistence type="predicted"/>
<dbReference type="InterPro" id="IPR001296">
    <property type="entry name" value="Glyco_trans_1"/>
</dbReference>
<evidence type="ECO:0000259" key="1">
    <source>
        <dbReference type="Pfam" id="PF00534"/>
    </source>
</evidence>
<dbReference type="AlphaFoldDB" id="A0AAE9MWL2"/>
<dbReference type="Pfam" id="PF13439">
    <property type="entry name" value="Glyco_transf_4"/>
    <property type="match status" value="1"/>
</dbReference>
<name>A0AAE9MWL2_9SPIR</name>